<keyword evidence="4" id="KW-1185">Reference proteome</keyword>
<gene>
    <name evidence="3" type="ORF">CASFOL_003770</name>
</gene>
<dbReference type="EMBL" id="JAVIJP010000005">
    <property type="protein sequence ID" value="KAL3654089.1"/>
    <property type="molecule type" value="Genomic_DNA"/>
</dbReference>
<dbReference type="PANTHER" id="PTHR47926:SF531">
    <property type="entry name" value="TETRATRICOPEPTIDE REPEAT SUPERFAMILY PROTEIN"/>
    <property type="match status" value="1"/>
</dbReference>
<comment type="caution">
    <text evidence="3">The sequence shown here is derived from an EMBL/GenBank/DDBJ whole genome shotgun (WGS) entry which is preliminary data.</text>
</comment>
<evidence type="ECO:0008006" key="5">
    <source>
        <dbReference type="Google" id="ProtNLM"/>
    </source>
</evidence>
<evidence type="ECO:0000256" key="1">
    <source>
        <dbReference type="ARBA" id="ARBA00022737"/>
    </source>
</evidence>
<dbReference type="Gene3D" id="1.25.40.10">
    <property type="entry name" value="Tetratricopeptide repeat domain"/>
    <property type="match status" value="2"/>
</dbReference>
<evidence type="ECO:0000313" key="4">
    <source>
        <dbReference type="Proteomes" id="UP001632038"/>
    </source>
</evidence>
<dbReference type="AlphaFoldDB" id="A0ABD3EIL6"/>
<proteinExistence type="predicted"/>
<reference evidence="4" key="1">
    <citation type="journal article" date="2024" name="IScience">
        <title>Strigolactones Initiate the Formation of Haustorium-like Structures in Castilleja.</title>
        <authorList>
            <person name="Buerger M."/>
            <person name="Peterson D."/>
            <person name="Chory J."/>
        </authorList>
    </citation>
    <scope>NUCLEOTIDE SEQUENCE [LARGE SCALE GENOMIC DNA]</scope>
</reference>
<dbReference type="PROSITE" id="PS51375">
    <property type="entry name" value="PPR"/>
    <property type="match status" value="1"/>
</dbReference>
<dbReference type="Proteomes" id="UP001632038">
    <property type="component" value="Unassembled WGS sequence"/>
</dbReference>
<dbReference type="Pfam" id="PF01535">
    <property type="entry name" value="PPR"/>
    <property type="match status" value="2"/>
</dbReference>
<sequence length="406" mass="46494">MLAMKRAHCTNPLNLRTLAFRHRHIRPPLLLPHLTSPPPHCNISPQFTSTGDDKISFFGTATDSPNLFLPMKSSGASNEEKTDCYFKTSALIHACKEIRQGGEKSGHYVVLYKCKTIKQLKQVHLCMLINCLRDDDNCNYLADKVMLLTSDLISFDYAYKVLMYLSSNRNLSSYNTLIKCSIGKSDYLAASANNRMRYQDNISPDRFTLGFSFKCFASSHRLKSGKTVHGHVIKLGFVSDTFVMNSLLEFYFNFVNNRNQLRAVRKVFEQMPERDIVSWNAMISGLLNKDLFSEALLVFDDMLLLADHRCKPDKTTLINIISNKGIFLLSDLGKWLDAYSKENKLVLSLPLGNDLLNMFVYYYDLGNAKVVFKSMSKKSTYTWNLMITLLVRNNFYKEVLLLFDVM</sequence>
<dbReference type="NCBIfam" id="TIGR00756">
    <property type="entry name" value="PPR"/>
    <property type="match status" value="1"/>
</dbReference>
<dbReference type="InterPro" id="IPR011990">
    <property type="entry name" value="TPR-like_helical_dom_sf"/>
</dbReference>
<evidence type="ECO:0000313" key="3">
    <source>
        <dbReference type="EMBL" id="KAL3654089.1"/>
    </source>
</evidence>
<accession>A0ABD3EIL6</accession>
<organism evidence="3 4">
    <name type="scientific">Castilleja foliolosa</name>
    <dbReference type="NCBI Taxonomy" id="1961234"/>
    <lineage>
        <taxon>Eukaryota</taxon>
        <taxon>Viridiplantae</taxon>
        <taxon>Streptophyta</taxon>
        <taxon>Embryophyta</taxon>
        <taxon>Tracheophyta</taxon>
        <taxon>Spermatophyta</taxon>
        <taxon>Magnoliopsida</taxon>
        <taxon>eudicotyledons</taxon>
        <taxon>Gunneridae</taxon>
        <taxon>Pentapetalae</taxon>
        <taxon>asterids</taxon>
        <taxon>lamiids</taxon>
        <taxon>Lamiales</taxon>
        <taxon>Orobanchaceae</taxon>
        <taxon>Pedicularideae</taxon>
        <taxon>Castillejinae</taxon>
        <taxon>Castilleja</taxon>
    </lineage>
</organism>
<dbReference type="PANTHER" id="PTHR47926">
    <property type="entry name" value="PENTATRICOPEPTIDE REPEAT-CONTAINING PROTEIN"/>
    <property type="match status" value="1"/>
</dbReference>
<protein>
    <recommendedName>
        <fullName evidence="5">Pentatricopeptide repeat-containing protein</fullName>
    </recommendedName>
</protein>
<keyword evidence="1" id="KW-0677">Repeat</keyword>
<feature type="repeat" description="PPR" evidence="2">
    <location>
        <begin position="275"/>
        <end position="305"/>
    </location>
</feature>
<dbReference type="InterPro" id="IPR002885">
    <property type="entry name" value="PPR_rpt"/>
</dbReference>
<dbReference type="InterPro" id="IPR046960">
    <property type="entry name" value="PPR_At4g14850-like_plant"/>
</dbReference>
<evidence type="ECO:0000256" key="2">
    <source>
        <dbReference type="PROSITE-ProRule" id="PRU00708"/>
    </source>
</evidence>
<name>A0ABD3EIL6_9LAMI</name>